<dbReference type="GO" id="GO:0046872">
    <property type="term" value="F:metal ion binding"/>
    <property type="evidence" value="ECO:0007669"/>
    <property type="project" value="InterPro"/>
</dbReference>
<dbReference type="Pfam" id="PF00258">
    <property type="entry name" value="Flavodoxin_1"/>
    <property type="match status" value="1"/>
</dbReference>
<dbReference type="EMBL" id="MWBQ01000081">
    <property type="protein sequence ID" value="OQA58031.1"/>
    <property type="molecule type" value="Genomic_DNA"/>
</dbReference>
<dbReference type="InterPro" id="IPR036866">
    <property type="entry name" value="RibonucZ/Hydroxyglut_hydro"/>
</dbReference>
<dbReference type="GO" id="GO:0010181">
    <property type="term" value="F:FMN binding"/>
    <property type="evidence" value="ECO:0007669"/>
    <property type="project" value="InterPro"/>
</dbReference>
<name>A0A1V5SV17_9BACT</name>
<dbReference type="PANTHER" id="PTHR43717">
    <property type="entry name" value="ANAEROBIC NITRIC OXIDE REDUCTASE FLAVORUBREDOXIN"/>
    <property type="match status" value="1"/>
</dbReference>
<dbReference type="SUPFAM" id="SSF52218">
    <property type="entry name" value="Flavoproteins"/>
    <property type="match status" value="1"/>
</dbReference>
<dbReference type="GO" id="GO:0016491">
    <property type="term" value="F:oxidoreductase activity"/>
    <property type="evidence" value="ECO:0007669"/>
    <property type="project" value="InterPro"/>
</dbReference>
<sequence>MKKKIKNQVFWVGKVDWELRKFHGDEFSTHHGSTYNSYLIQEEKNVLIDTVWIPFAEEFVENLAQEIDLNKIDYIVANHGEVDHSGALPALMKHIPNAPIYCTANAVKSLKGQYHQDWNFHVVKTGDKISIGGGKELVFVEMPMLHWPDSMATYMTEDNILFSNDAFGQHFATDKLYNDLVDQCDLFKEAIKYYANILTPFSQILKKKLEEVLSLNLTIDIIATSHGVIWRDNPLQIVEKYSQWANDYQENQITIIYDTMWNGTKKLAEKIAEGIEIVDPDVEVKVFNLTKSDQNDLITEVFKSKKVVIGSPTINNTILHSIAGFIQLMKQMKFKGKKATSFGCYGWSGESTKILNEALANAGFEVIEEGFRNQWNPDDGRQIEAIEFGKKIAKA</sequence>
<dbReference type="PROSITE" id="PS50902">
    <property type="entry name" value="FLAVODOXIN_LIKE"/>
    <property type="match status" value="1"/>
</dbReference>
<comment type="caution">
    <text evidence="3">The sequence shown here is derived from an EMBL/GenBank/DDBJ whole genome shotgun (WGS) entry which is preliminary data.</text>
</comment>
<dbReference type="CDD" id="cd07709">
    <property type="entry name" value="flavodiiron_proteins_MBL-fold"/>
    <property type="match status" value="1"/>
</dbReference>
<dbReference type="InterPro" id="IPR016440">
    <property type="entry name" value="Rubredoxin-O_OxRdtase"/>
</dbReference>
<dbReference type="PIRSF" id="PIRSF005243">
    <property type="entry name" value="ROO"/>
    <property type="match status" value="1"/>
</dbReference>
<feature type="domain" description="Flavodoxin-like" evidence="2">
    <location>
        <begin position="253"/>
        <end position="393"/>
    </location>
</feature>
<reference evidence="3" key="1">
    <citation type="submission" date="2017-02" db="EMBL/GenBank/DDBJ databases">
        <title>Delving into the versatile metabolic prowess of the omnipresent phylum Bacteroidetes.</title>
        <authorList>
            <person name="Nobu M.K."/>
            <person name="Mei R."/>
            <person name="Narihiro T."/>
            <person name="Kuroda K."/>
            <person name="Liu W.-T."/>
        </authorList>
    </citation>
    <scope>NUCLEOTIDE SEQUENCE</scope>
    <source>
        <strain evidence="3">ADurb.Bin276</strain>
    </source>
</reference>
<dbReference type="InterPro" id="IPR008254">
    <property type="entry name" value="Flavodoxin/NO_synth"/>
</dbReference>
<dbReference type="InterPro" id="IPR029039">
    <property type="entry name" value="Flavoprotein-like_sf"/>
</dbReference>
<dbReference type="GO" id="GO:0009055">
    <property type="term" value="F:electron transfer activity"/>
    <property type="evidence" value="ECO:0007669"/>
    <property type="project" value="InterPro"/>
</dbReference>
<dbReference type="SMART" id="SM00849">
    <property type="entry name" value="Lactamase_B"/>
    <property type="match status" value="1"/>
</dbReference>
<evidence type="ECO:0000259" key="2">
    <source>
        <dbReference type="PROSITE" id="PS50902"/>
    </source>
</evidence>
<proteinExistence type="inferred from homology"/>
<dbReference type="SUPFAM" id="SSF56281">
    <property type="entry name" value="Metallo-hydrolase/oxidoreductase"/>
    <property type="match status" value="1"/>
</dbReference>
<dbReference type="Proteomes" id="UP000485569">
    <property type="component" value="Unassembled WGS sequence"/>
</dbReference>
<accession>A0A1V5SV17</accession>
<dbReference type="Pfam" id="PF19583">
    <property type="entry name" value="ODP"/>
    <property type="match status" value="1"/>
</dbReference>
<evidence type="ECO:0000256" key="1">
    <source>
        <dbReference type="ARBA" id="ARBA00007121"/>
    </source>
</evidence>
<dbReference type="AlphaFoldDB" id="A0A1V5SV17"/>
<dbReference type="NCBIfam" id="NF008887">
    <property type="entry name" value="PRK11921.1"/>
    <property type="match status" value="1"/>
</dbReference>
<comment type="similarity">
    <text evidence="1">In the N-terminal section; belongs to the zinc metallo-hydrolase group 3 family.</text>
</comment>
<dbReference type="PANTHER" id="PTHR43717:SF1">
    <property type="entry name" value="ANAEROBIC NITRIC OXIDE REDUCTASE FLAVORUBREDOXIN"/>
    <property type="match status" value="1"/>
</dbReference>
<evidence type="ECO:0000313" key="3">
    <source>
        <dbReference type="EMBL" id="OQA58031.1"/>
    </source>
</evidence>
<protein>
    <submittedName>
        <fullName evidence="3">Anaerobic nitric oxide reductase flavorubredoxin</fullName>
    </submittedName>
</protein>
<dbReference type="InterPro" id="IPR001279">
    <property type="entry name" value="Metallo-B-lactamas"/>
</dbReference>
<organism evidence="3">
    <name type="scientific">Candidatus Atribacter allofermentans</name>
    <dbReference type="NCBI Taxonomy" id="1852833"/>
    <lineage>
        <taxon>Bacteria</taxon>
        <taxon>Pseudomonadati</taxon>
        <taxon>Atribacterota</taxon>
        <taxon>Atribacteria</taxon>
        <taxon>Atribacterales</taxon>
        <taxon>Atribacteraceae</taxon>
        <taxon>Atribacter</taxon>
    </lineage>
</organism>
<dbReference type="InterPro" id="IPR045761">
    <property type="entry name" value="ODP_dom"/>
</dbReference>
<dbReference type="Gene3D" id="3.40.50.360">
    <property type="match status" value="1"/>
</dbReference>
<dbReference type="Gene3D" id="3.60.15.10">
    <property type="entry name" value="Ribonuclease Z/Hydroxyacylglutathione hydrolase-like"/>
    <property type="match status" value="1"/>
</dbReference>
<gene>
    <name evidence="3" type="primary">norV_1</name>
    <name evidence="3" type="ORF">BWY41_01132</name>
</gene>